<feature type="chain" id="PRO_5039715473" evidence="5">
    <location>
        <begin position="30"/>
        <end position="400"/>
    </location>
</feature>
<dbReference type="PANTHER" id="PTHR30483">
    <property type="entry name" value="LEUCINE-SPECIFIC-BINDING PROTEIN"/>
    <property type="match status" value="1"/>
</dbReference>
<keyword evidence="4" id="KW-0029">Amino-acid transport</keyword>
<protein>
    <submittedName>
        <fullName evidence="7">ABC transporter substrate-binding protein</fullName>
    </submittedName>
</protein>
<dbReference type="InterPro" id="IPR051010">
    <property type="entry name" value="BCAA_transport"/>
</dbReference>
<dbReference type="InterPro" id="IPR028081">
    <property type="entry name" value="Leu-bd"/>
</dbReference>
<comment type="caution">
    <text evidence="7">The sequence shown here is derived from an EMBL/GenBank/DDBJ whole genome shotgun (WGS) entry which is preliminary data.</text>
</comment>
<gene>
    <name evidence="7" type="ORF">DDE18_12065</name>
</gene>
<evidence type="ECO:0000256" key="4">
    <source>
        <dbReference type="ARBA" id="ARBA00022970"/>
    </source>
</evidence>
<dbReference type="Gene3D" id="3.40.50.2300">
    <property type="match status" value="2"/>
</dbReference>
<accession>A0A2T8F962</accession>
<dbReference type="InterPro" id="IPR028082">
    <property type="entry name" value="Peripla_BP_I"/>
</dbReference>
<feature type="signal peptide" evidence="5">
    <location>
        <begin position="1"/>
        <end position="29"/>
    </location>
</feature>
<evidence type="ECO:0000313" key="8">
    <source>
        <dbReference type="Proteomes" id="UP000246018"/>
    </source>
</evidence>
<dbReference type="AlphaFoldDB" id="A0A2T8F962"/>
<keyword evidence="8" id="KW-1185">Reference proteome</keyword>
<evidence type="ECO:0000256" key="3">
    <source>
        <dbReference type="ARBA" id="ARBA00022729"/>
    </source>
</evidence>
<dbReference type="CDD" id="cd06333">
    <property type="entry name" value="PBP1_ABC_RPA1789-like"/>
    <property type="match status" value="1"/>
</dbReference>
<dbReference type="OrthoDB" id="7337537at2"/>
<dbReference type="Pfam" id="PF13458">
    <property type="entry name" value="Peripla_BP_6"/>
    <property type="match status" value="1"/>
</dbReference>
<sequence>MFSTRLTVPTVAGALALALGLAACGSAEGGTESSSGPIKIGVVVPLTGPFSPLGIGDKAAIEQEVDRINAEGGVLGRDLEVTIKDDKTEVPQSVTEYNQMAADRSYTAILSSSNVAASTAIGPSAESNRIPTIALGPVSAFKDGSNDYAFTCVAIPELYAEAAVDYLESEGIESLAIAYTSEDPYGKNGHAATVAAAEAAGIEVVVDEAIDVAATDFTAAISKVKAAKPDAFLVWVAGPASVIITKQFAGSGIPLIMTGAQASNLYVEPAGAEAEGVVMTSSIAVPGRELPAGPLKDAVDAFANPWLEQNDVYPPQFAFDGAAGIQLLVAAIEKAESTDREKVRDALESLDVLTPIGRFQFSEDDHGGIGKDAIAIVEVKDGDLKATPYSLEAFKASLPE</sequence>
<dbReference type="PROSITE" id="PS51257">
    <property type="entry name" value="PROKAR_LIPOPROTEIN"/>
    <property type="match status" value="1"/>
</dbReference>
<evidence type="ECO:0000256" key="2">
    <source>
        <dbReference type="ARBA" id="ARBA00022448"/>
    </source>
</evidence>
<dbReference type="SUPFAM" id="SSF53822">
    <property type="entry name" value="Periplasmic binding protein-like I"/>
    <property type="match status" value="1"/>
</dbReference>
<evidence type="ECO:0000256" key="5">
    <source>
        <dbReference type="SAM" id="SignalP"/>
    </source>
</evidence>
<evidence type="ECO:0000256" key="1">
    <source>
        <dbReference type="ARBA" id="ARBA00010062"/>
    </source>
</evidence>
<evidence type="ECO:0000259" key="6">
    <source>
        <dbReference type="Pfam" id="PF13458"/>
    </source>
</evidence>
<dbReference type="InterPro" id="IPR000709">
    <property type="entry name" value="Leu_Ile_Val-bd"/>
</dbReference>
<comment type="similarity">
    <text evidence="1">Belongs to the leucine-binding protein family.</text>
</comment>
<name>A0A2T8F962_9ACTN</name>
<dbReference type="Proteomes" id="UP000246018">
    <property type="component" value="Unassembled WGS sequence"/>
</dbReference>
<dbReference type="EMBL" id="QDGZ01000005">
    <property type="protein sequence ID" value="PVG82229.1"/>
    <property type="molecule type" value="Genomic_DNA"/>
</dbReference>
<evidence type="ECO:0000313" key="7">
    <source>
        <dbReference type="EMBL" id="PVG82229.1"/>
    </source>
</evidence>
<dbReference type="RefSeq" id="WP_116572533.1">
    <property type="nucleotide sequence ID" value="NZ_QDGZ01000005.1"/>
</dbReference>
<dbReference type="PANTHER" id="PTHR30483:SF38">
    <property type="entry name" value="BLR7848 PROTEIN"/>
    <property type="match status" value="1"/>
</dbReference>
<organism evidence="7 8">
    <name type="scientific">Nocardioides gansuensis</name>
    <dbReference type="NCBI Taxonomy" id="2138300"/>
    <lineage>
        <taxon>Bacteria</taxon>
        <taxon>Bacillati</taxon>
        <taxon>Actinomycetota</taxon>
        <taxon>Actinomycetes</taxon>
        <taxon>Propionibacteriales</taxon>
        <taxon>Nocardioidaceae</taxon>
        <taxon>Nocardioides</taxon>
    </lineage>
</organism>
<keyword evidence="3 5" id="KW-0732">Signal</keyword>
<keyword evidence="2" id="KW-0813">Transport</keyword>
<dbReference type="PRINTS" id="PR00337">
    <property type="entry name" value="LEUILEVALBP"/>
</dbReference>
<proteinExistence type="inferred from homology"/>
<reference evidence="7 8" key="1">
    <citation type="submission" date="2018-04" db="EMBL/GenBank/DDBJ databases">
        <title>Genome of Nocardioides gansuensis WSJ-1.</title>
        <authorList>
            <person name="Wu S."/>
            <person name="Wang G."/>
        </authorList>
    </citation>
    <scope>NUCLEOTIDE SEQUENCE [LARGE SCALE GENOMIC DNA]</scope>
    <source>
        <strain evidence="7 8">WSJ-1</strain>
    </source>
</reference>
<dbReference type="GO" id="GO:0006865">
    <property type="term" value="P:amino acid transport"/>
    <property type="evidence" value="ECO:0007669"/>
    <property type="project" value="UniProtKB-KW"/>
</dbReference>
<feature type="domain" description="Leucine-binding protein" evidence="6">
    <location>
        <begin position="37"/>
        <end position="382"/>
    </location>
</feature>